<comment type="function">
    <text evidence="4">Regulatory subunit of calcineurin, a calcium-dependent, calmodulin stimulated protein phosphatase. Confers calcium sensitivity.</text>
</comment>
<keyword evidence="2" id="KW-0677">Repeat</keyword>
<feature type="domain" description="EF-hand" evidence="10">
    <location>
        <begin position="131"/>
        <end position="166"/>
    </location>
</feature>
<evidence type="ECO:0000256" key="3">
    <source>
        <dbReference type="ARBA" id="ARBA00022837"/>
    </source>
</evidence>
<dbReference type="Proteomes" id="UP001360560">
    <property type="component" value="Unassembled WGS sequence"/>
</dbReference>
<evidence type="ECO:0000256" key="2">
    <source>
        <dbReference type="ARBA" id="ARBA00022737"/>
    </source>
</evidence>
<dbReference type="PROSITE" id="PS00018">
    <property type="entry name" value="EF_HAND_1"/>
    <property type="match status" value="4"/>
</dbReference>
<evidence type="ECO:0000256" key="4">
    <source>
        <dbReference type="ARBA" id="ARBA00023754"/>
    </source>
</evidence>
<dbReference type="AlphaFoldDB" id="A0AAV5QQP5"/>
<organism evidence="11 12">
    <name type="scientific">Saccharomycopsis crataegensis</name>
    <dbReference type="NCBI Taxonomy" id="43959"/>
    <lineage>
        <taxon>Eukaryota</taxon>
        <taxon>Fungi</taxon>
        <taxon>Dikarya</taxon>
        <taxon>Ascomycota</taxon>
        <taxon>Saccharomycotina</taxon>
        <taxon>Saccharomycetes</taxon>
        <taxon>Saccharomycopsidaceae</taxon>
        <taxon>Saccharomycopsis</taxon>
    </lineage>
</organism>
<evidence type="ECO:0000313" key="11">
    <source>
        <dbReference type="EMBL" id="GMM37061.1"/>
    </source>
</evidence>
<evidence type="ECO:0000313" key="12">
    <source>
        <dbReference type="Proteomes" id="UP001360560"/>
    </source>
</evidence>
<dbReference type="EMBL" id="BTFZ01000011">
    <property type="protein sequence ID" value="GMM37061.1"/>
    <property type="molecule type" value="Genomic_DNA"/>
</dbReference>
<proteinExistence type="inferred from homology"/>
<dbReference type="InterPro" id="IPR011992">
    <property type="entry name" value="EF-hand-dom_pair"/>
</dbReference>
<evidence type="ECO:0000256" key="9">
    <source>
        <dbReference type="ARBA" id="ARBA00032848"/>
    </source>
</evidence>
<comment type="similarity">
    <text evidence="5">Belongs to the calcineurin regulatory subunit family.</text>
</comment>
<dbReference type="InterPro" id="IPR002048">
    <property type="entry name" value="EF_hand_dom"/>
</dbReference>
<evidence type="ECO:0000256" key="6">
    <source>
        <dbReference type="ARBA" id="ARBA00023792"/>
    </source>
</evidence>
<reference evidence="11 12" key="1">
    <citation type="journal article" date="2023" name="Elife">
        <title>Identification of key yeast species and microbe-microbe interactions impacting larval growth of Drosophila in the wild.</title>
        <authorList>
            <person name="Mure A."/>
            <person name="Sugiura Y."/>
            <person name="Maeda R."/>
            <person name="Honda K."/>
            <person name="Sakurai N."/>
            <person name="Takahashi Y."/>
            <person name="Watada M."/>
            <person name="Katoh T."/>
            <person name="Gotoh A."/>
            <person name="Gotoh Y."/>
            <person name="Taniguchi I."/>
            <person name="Nakamura K."/>
            <person name="Hayashi T."/>
            <person name="Katayama T."/>
            <person name="Uemura T."/>
            <person name="Hattori Y."/>
        </authorList>
    </citation>
    <scope>NUCLEOTIDE SEQUENCE [LARGE SCALE GENOMIC DNA]</scope>
    <source>
        <strain evidence="11 12">SC-9</strain>
    </source>
</reference>
<dbReference type="SUPFAM" id="SSF47473">
    <property type="entry name" value="EF-hand"/>
    <property type="match status" value="1"/>
</dbReference>
<evidence type="ECO:0000256" key="5">
    <source>
        <dbReference type="ARBA" id="ARBA00023774"/>
    </source>
</evidence>
<dbReference type="Pfam" id="PF13499">
    <property type="entry name" value="EF-hand_7"/>
    <property type="match status" value="2"/>
</dbReference>
<sequence>MGAGSSKIVDDLMEGTNFDREDIDRLRKRFMKLDKDKSGTIEKEEFLSIPGVASNPLAPRLMEVFDEDGGGDIDFQEFVGALSVFSGKSTKDEKLKFAFKVYDIDRDGYISNGELFIVLKMMVGKNLEDEQLQQIVDKTIMEADLDGDGKLSFDEFNKAVSDTDVARALTLASF</sequence>
<feature type="domain" description="EF-hand" evidence="10">
    <location>
        <begin position="90"/>
        <end position="125"/>
    </location>
</feature>
<protein>
    <recommendedName>
        <fullName evidence="7">Calcineurin subunit B</fullName>
    </recommendedName>
    <alternativeName>
        <fullName evidence="8">Calcineurin regulatory subunit</fullName>
    </alternativeName>
    <alternativeName>
        <fullName evidence="9">Protein phosphatase 2B regulatory subunit</fullName>
    </alternativeName>
</protein>
<dbReference type="PANTHER" id="PTHR45942">
    <property type="entry name" value="PROTEIN PHOSPATASE 3 REGULATORY SUBUNIT B ALPHA ISOFORM TYPE 1"/>
    <property type="match status" value="1"/>
</dbReference>
<comment type="subunit">
    <text evidence="6">Composed of a catalytic subunit (A) and a regulatory subunit (B).</text>
</comment>
<feature type="domain" description="EF-hand" evidence="10">
    <location>
        <begin position="60"/>
        <end position="88"/>
    </location>
</feature>
<evidence type="ECO:0000256" key="7">
    <source>
        <dbReference type="ARBA" id="ARBA00023832"/>
    </source>
</evidence>
<dbReference type="SMART" id="SM00054">
    <property type="entry name" value="EFh"/>
    <property type="match status" value="4"/>
</dbReference>
<dbReference type="PROSITE" id="PS50222">
    <property type="entry name" value="EF_HAND_2"/>
    <property type="match status" value="4"/>
</dbReference>
<dbReference type="GO" id="GO:0005509">
    <property type="term" value="F:calcium ion binding"/>
    <property type="evidence" value="ECO:0007669"/>
    <property type="project" value="InterPro"/>
</dbReference>
<keyword evidence="1" id="KW-0479">Metal-binding</keyword>
<keyword evidence="3" id="KW-0106">Calcium</keyword>
<evidence type="ECO:0000256" key="1">
    <source>
        <dbReference type="ARBA" id="ARBA00022723"/>
    </source>
</evidence>
<dbReference type="PRINTS" id="PR00450">
    <property type="entry name" value="RECOVERIN"/>
</dbReference>
<comment type="caution">
    <text evidence="11">The sequence shown here is derived from an EMBL/GenBank/DDBJ whole genome shotgun (WGS) entry which is preliminary data.</text>
</comment>
<dbReference type="GO" id="GO:0050801">
    <property type="term" value="P:monoatomic ion homeostasis"/>
    <property type="evidence" value="ECO:0007669"/>
    <property type="project" value="UniProtKB-ARBA"/>
</dbReference>
<dbReference type="RefSeq" id="XP_064854057.1">
    <property type="nucleotide sequence ID" value="XM_064997985.1"/>
</dbReference>
<name>A0AAV5QQP5_9ASCO</name>
<accession>A0AAV5QQP5</accession>
<dbReference type="Gene3D" id="1.10.238.10">
    <property type="entry name" value="EF-hand"/>
    <property type="match status" value="1"/>
</dbReference>
<dbReference type="FunFam" id="1.10.238.10:FF:000047">
    <property type="entry name" value="Calcineurin subunit B type 1"/>
    <property type="match status" value="1"/>
</dbReference>
<dbReference type="InterPro" id="IPR018247">
    <property type="entry name" value="EF_Hand_1_Ca_BS"/>
</dbReference>
<evidence type="ECO:0000259" key="10">
    <source>
        <dbReference type="PROSITE" id="PS50222"/>
    </source>
</evidence>
<feature type="domain" description="EF-hand" evidence="10">
    <location>
        <begin position="21"/>
        <end position="56"/>
    </location>
</feature>
<dbReference type="CDD" id="cd00051">
    <property type="entry name" value="EFh"/>
    <property type="match status" value="1"/>
</dbReference>
<gene>
    <name evidence="11" type="ORF">DASC09_043860</name>
</gene>
<dbReference type="GeneID" id="90075036"/>
<evidence type="ECO:0000256" key="8">
    <source>
        <dbReference type="ARBA" id="ARBA00031295"/>
    </source>
</evidence>
<keyword evidence="12" id="KW-1185">Reference proteome</keyword>